<name>A0A645CGJ1_9ZZZZ</name>
<reference evidence="9" key="1">
    <citation type="submission" date="2019-08" db="EMBL/GenBank/DDBJ databases">
        <authorList>
            <person name="Kucharzyk K."/>
            <person name="Murdoch R.W."/>
            <person name="Higgins S."/>
            <person name="Loffler F."/>
        </authorList>
    </citation>
    <scope>NUCLEOTIDE SEQUENCE</scope>
</reference>
<organism evidence="9">
    <name type="scientific">bioreactor metagenome</name>
    <dbReference type="NCBI Taxonomy" id="1076179"/>
    <lineage>
        <taxon>unclassified sequences</taxon>
        <taxon>metagenomes</taxon>
        <taxon>ecological metagenomes</taxon>
    </lineage>
</organism>
<dbReference type="CDD" id="cd07717">
    <property type="entry name" value="RNaseZ_ZiPD-like_MBL-fold"/>
    <property type="match status" value="1"/>
</dbReference>
<dbReference type="PANTHER" id="PTHR46018:SF2">
    <property type="entry name" value="ZINC PHOSPHODIESTERASE ELAC PROTEIN 1"/>
    <property type="match status" value="1"/>
</dbReference>
<dbReference type="HAMAP" id="MF_01818">
    <property type="entry name" value="RNase_Z_BN"/>
    <property type="match status" value="1"/>
</dbReference>
<evidence type="ECO:0000256" key="3">
    <source>
        <dbReference type="ARBA" id="ARBA00022694"/>
    </source>
</evidence>
<evidence type="ECO:0000256" key="2">
    <source>
        <dbReference type="ARBA" id="ARBA00011738"/>
    </source>
</evidence>
<evidence type="ECO:0000256" key="5">
    <source>
        <dbReference type="ARBA" id="ARBA00022723"/>
    </source>
</evidence>
<comment type="cofactor">
    <cofactor evidence="1">
        <name>Zn(2+)</name>
        <dbReference type="ChEBI" id="CHEBI:29105"/>
    </cofactor>
</comment>
<evidence type="ECO:0000256" key="4">
    <source>
        <dbReference type="ARBA" id="ARBA00022722"/>
    </source>
</evidence>
<dbReference type="PANTHER" id="PTHR46018">
    <property type="entry name" value="ZINC PHOSPHODIESTERASE ELAC PROTEIN 1"/>
    <property type="match status" value="1"/>
</dbReference>
<dbReference type="Gene3D" id="3.60.15.10">
    <property type="entry name" value="Ribonuclease Z/Hydroxyacylglutathione hydrolase-like"/>
    <property type="match status" value="1"/>
</dbReference>
<evidence type="ECO:0000313" key="9">
    <source>
        <dbReference type="EMBL" id="MPM76023.1"/>
    </source>
</evidence>
<dbReference type="SUPFAM" id="SSF56281">
    <property type="entry name" value="Metallo-hydrolase/oxidoreductase"/>
    <property type="match status" value="1"/>
</dbReference>
<accession>A0A645CGJ1</accession>
<keyword evidence="5" id="KW-0479">Metal-binding</keyword>
<keyword evidence="6" id="KW-0255">Endonuclease</keyword>
<dbReference type="GO" id="GO:0046872">
    <property type="term" value="F:metal ion binding"/>
    <property type="evidence" value="ECO:0007669"/>
    <property type="project" value="UniProtKB-KW"/>
</dbReference>
<sequence>MIDIALLGCGGGMPIPERYLSSLLISYKGRKLLIDCGEGTQVSMKLLGWGFKSIDIICITHGHGDHTVGLPGLLATIGNSGRTEPLTIIGPEGITSIVNGLRVVAPYLPYEINIIENPSNSFYLSVDKEGTKVSFEESYSQSTSSVDMIISTLPLDHSCPCLGYNFYIQRRPKFSVEQALNNEVPKILWNKLQKGDKVIHDGKTYEPKMVLGVERKGIKISYITDTRPIETIPEFIKNSNFFICEGTYGNDEDIEKAIKNKHMTFREAAALAKKGNVAELLLTHFSPAMASAEMYVGNAKELFPNTLLGEDRLIKTLSFID</sequence>
<dbReference type="EMBL" id="VSSQ01027020">
    <property type="protein sequence ID" value="MPM76023.1"/>
    <property type="molecule type" value="Genomic_DNA"/>
</dbReference>
<dbReference type="NCBIfam" id="NF000801">
    <property type="entry name" value="PRK00055.1-3"/>
    <property type="match status" value="1"/>
</dbReference>
<dbReference type="GO" id="GO:0042781">
    <property type="term" value="F:3'-tRNA processing endoribonuclease activity"/>
    <property type="evidence" value="ECO:0007669"/>
    <property type="project" value="TreeGrafter"/>
</dbReference>
<evidence type="ECO:0000256" key="6">
    <source>
        <dbReference type="ARBA" id="ARBA00022759"/>
    </source>
</evidence>
<dbReference type="NCBIfam" id="TIGR02651">
    <property type="entry name" value="RNase_Z"/>
    <property type="match status" value="1"/>
</dbReference>
<protein>
    <submittedName>
        <fullName evidence="9">Ribonuclease BN</fullName>
        <ecNumber evidence="9">3.1.-.-</ecNumber>
    </submittedName>
</protein>
<evidence type="ECO:0000256" key="7">
    <source>
        <dbReference type="ARBA" id="ARBA00022801"/>
    </source>
</evidence>
<evidence type="ECO:0000256" key="1">
    <source>
        <dbReference type="ARBA" id="ARBA00001947"/>
    </source>
</evidence>
<dbReference type="InterPro" id="IPR013471">
    <property type="entry name" value="RNase_Z/BN"/>
</dbReference>
<comment type="subunit">
    <text evidence="2">Homodimer.</text>
</comment>
<comment type="caution">
    <text evidence="9">The sequence shown here is derived from an EMBL/GenBank/DDBJ whole genome shotgun (WGS) entry which is preliminary data.</text>
</comment>
<keyword evidence="8" id="KW-0862">Zinc</keyword>
<dbReference type="Pfam" id="PF23023">
    <property type="entry name" value="Anti-Pycsar_Apyc1"/>
    <property type="match status" value="1"/>
</dbReference>
<keyword evidence="3" id="KW-0819">tRNA processing</keyword>
<keyword evidence="4" id="KW-0540">Nuclease</keyword>
<dbReference type="InterPro" id="IPR036866">
    <property type="entry name" value="RibonucZ/Hydroxyglut_hydro"/>
</dbReference>
<keyword evidence="7 9" id="KW-0378">Hydrolase</keyword>
<evidence type="ECO:0000256" key="8">
    <source>
        <dbReference type="ARBA" id="ARBA00022833"/>
    </source>
</evidence>
<dbReference type="AlphaFoldDB" id="A0A645CGJ1"/>
<proteinExistence type="inferred from homology"/>
<gene>
    <name evidence="9" type="primary">rbn_21</name>
    <name evidence="9" type="ORF">SDC9_123018</name>
</gene>
<dbReference type="EC" id="3.1.-.-" evidence="9"/>